<dbReference type="Proteomes" id="UP000691718">
    <property type="component" value="Unassembled WGS sequence"/>
</dbReference>
<evidence type="ECO:0000313" key="2">
    <source>
        <dbReference type="Proteomes" id="UP000691718"/>
    </source>
</evidence>
<sequence>MAEFQVGKFLSDLDDVYGRTARITCVSESTIRRIVDEGMQNGGKIVTPGKHRQGRPKKQIDDFDLCAIRQKVHFFYTVQKEVPTLRKLLAVVKEELNFDGSHEFLRQVLISIDFKFKKCQTNRLALIEKPVIALKCEYYLKHILENRKLPKELQKALFIWMRATYTSPTKLLNVGSLLIFLVSNKMYLKGKDG</sequence>
<dbReference type="EMBL" id="CAJQZP010000220">
    <property type="protein sequence ID" value="CAG4949285.1"/>
    <property type="molecule type" value="Genomic_DNA"/>
</dbReference>
<dbReference type="AlphaFoldDB" id="A0A8S3W9Z3"/>
<keyword evidence="2" id="KW-1185">Reference proteome</keyword>
<protein>
    <submittedName>
        <fullName evidence="1">(apollo) hypothetical protein</fullName>
    </submittedName>
</protein>
<reference evidence="1" key="1">
    <citation type="submission" date="2021-04" db="EMBL/GenBank/DDBJ databases">
        <authorList>
            <person name="Tunstrom K."/>
        </authorList>
    </citation>
    <scope>NUCLEOTIDE SEQUENCE</scope>
</reference>
<evidence type="ECO:0000313" key="1">
    <source>
        <dbReference type="EMBL" id="CAG4949285.1"/>
    </source>
</evidence>
<dbReference type="OrthoDB" id="6919757at2759"/>
<name>A0A8S3W9Z3_PARAO</name>
<proteinExistence type="predicted"/>
<organism evidence="1 2">
    <name type="scientific">Parnassius apollo</name>
    <name type="common">Apollo butterfly</name>
    <name type="synonym">Papilio apollo</name>
    <dbReference type="NCBI Taxonomy" id="110799"/>
    <lineage>
        <taxon>Eukaryota</taxon>
        <taxon>Metazoa</taxon>
        <taxon>Ecdysozoa</taxon>
        <taxon>Arthropoda</taxon>
        <taxon>Hexapoda</taxon>
        <taxon>Insecta</taxon>
        <taxon>Pterygota</taxon>
        <taxon>Neoptera</taxon>
        <taxon>Endopterygota</taxon>
        <taxon>Lepidoptera</taxon>
        <taxon>Glossata</taxon>
        <taxon>Ditrysia</taxon>
        <taxon>Papilionoidea</taxon>
        <taxon>Papilionidae</taxon>
        <taxon>Parnassiinae</taxon>
        <taxon>Parnassini</taxon>
        <taxon>Parnassius</taxon>
        <taxon>Parnassius</taxon>
    </lineage>
</organism>
<accession>A0A8S3W9Z3</accession>
<gene>
    <name evidence="1" type="ORF">PAPOLLO_LOCUS3973</name>
</gene>
<comment type="caution">
    <text evidence="1">The sequence shown here is derived from an EMBL/GenBank/DDBJ whole genome shotgun (WGS) entry which is preliminary data.</text>
</comment>